<dbReference type="OrthoDB" id="114943at2"/>
<dbReference type="GO" id="GO:0004392">
    <property type="term" value="F:heme oxygenase (decyclizing) activity"/>
    <property type="evidence" value="ECO:0007669"/>
    <property type="project" value="InterPro"/>
</dbReference>
<evidence type="ECO:0000313" key="2">
    <source>
        <dbReference type="Proteomes" id="UP000242181"/>
    </source>
</evidence>
<keyword evidence="2" id="KW-1185">Reference proteome</keyword>
<accession>A0A2P7QQJ2</accession>
<dbReference type="Pfam" id="PF01126">
    <property type="entry name" value="Heme_oxygenase"/>
    <property type="match status" value="1"/>
</dbReference>
<dbReference type="SUPFAM" id="SSF48613">
    <property type="entry name" value="Heme oxygenase-like"/>
    <property type="match status" value="1"/>
</dbReference>
<dbReference type="InterPro" id="IPR016084">
    <property type="entry name" value="Haem_Oase-like_multi-hlx"/>
</dbReference>
<name>A0A2P7QQJ2_9GAMM</name>
<proteinExistence type="predicted"/>
<dbReference type="AlphaFoldDB" id="A0A2P7QQJ2"/>
<reference evidence="1 2" key="1">
    <citation type="submission" date="2018-03" db="EMBL/GenBank/DDBJ databases">
        <title>The draft genome of Zobellella taiwanensis JCM 13381.</title>
        <authorList>
            <person name="Liu L."/>
            <person name="Li L."/>
            <person name="Wang T."/>
            <person name="Zhang X."/>
            <person name="Liang L."/>
        </authorList>
    </citation>
    <scope>NUCLEOTIDE SEQUENCE [LARGE SCALE GENOMIC DNA]</scope>
    <source>
        <strain evidence="1 2">JCM 13381</strain>
    </source>
</reference>
<protein>
    <recommendedName>
        <fullName evidence="3">Heme oxygenase</fullName>
    </recommendedName>
</protein>
<evidence type="ECO:0008006" key="3">
    <source>
        <dbReference type="Google" id="ProtNLM"/>
    </source>
</evidence>
<comment type="caution">
    <text evidence="1">The sequence shown here is derived from an EMBL/GenBank/DDBJ whole genome shotgun (WGS) entry which is preliminary data.</text>
</comment>
<gene>
    <name evidence="1" type="ORF">C7I36_11445</name>
</gene>
<dbReference type="CDD" id="cd19166">
    <property type="entry name" value="HemeO-bac"/>
    <property type="match status" value="1"/>
</dbReference>
<dbReference type="GO" id="GO:0006788">
    <property type="term" value="P:heme oxidation"/>
    <property type="evidence" value="ECO:0007669"/>
    <property type="project" value="InterPro"/>
</dbReference>
<dbReference type="Gene3D" id="1.20.910.10">
    <property type="entry name" value="Heme oxygenase-like"/>
    <property type="match status" value="1"/>
</dbReference>
<sequence>MVSTGVWSYSVPHGKARLSEVCLNPKPAPPSLLTQLRQATRDGHRQLERHPWLAALLERDLSREHYGRLVAAFAGFYQPLEQALAPALALLPAGGYAFMPRTPLLLQDLQDLGAGEPLPCRQLPPQPTGWEALLGTLYVLEGASQGGRVIAPRLARLGLDGDHGGRFFHLCRRRPRDWPAFCELLQHQELGARPGPVLSQACEVFDGLYRHLLDLAPLSHHQEPR</sequence>
<organism evidence="1 2">
    <name type="scientific">Zobellella taiwanensis</name>
    <dbReference type="NCBI Taxonomy" id="347535"/>
    <lineage>
        <taxon>Bacteria</taxon>
        <taxon>Pseudomonadati</taxon>
        <taxon>Pseudomonadota</taxon>
        <taxon>Gammaproteobacteria</taxon>
        <taxon>Aeromonadales</taxon>
        <taxon>Aeromonadaceae</taxon>
        <taxon>Zobellella</taxon>
    </lineage>
</organism>
<dbReference type="EMBL" id="PXYH01000015">
    <property type="protein sequence ID" value="PSJ40236.1"/>
    <property type="molecule type" value="Genomic_DNA"/>
</dbReference>
<dbReference type="InterPro" id="IPR016053">
    <property type="entry name" value="Haem_Oase-like"/>
</dbReference>
<dbReference type="Proteomes" id="UP000242181">
    <property type="component" value="Unassembled WGS sequence"/>
</dbReference>
<evidence type="ECO:0000313" key="1">
    <source>
        <dbReference type="EMBL" id="PSJ40236.1"/>
    </source>
</evidence>